<evidence type="ECO:0000313" key="1">
    <source>
        <dbReference type="EMBL" id="CAB4279580.1"/>
    </source>
</evidence>
<reference evidence="2 3" key="2">
    <citation type="submission" date="2020-05" db="EMBL/GenBank/DDBJ databases">
        <authorList>
            <person name="Campoy J."/>
            <person name="Schneeberger K."/>
            <person name="Spophaly S."/>
        </authorList>
    </citation>
    <scope>NUCLEOTIDE SEQUENCE [LARGE SCALE GENOMIC DNA]</scope>
    <source>
        <strain evidence="2">PruArmRojPasFocal</strain>
    </source>
</reference>
<reference evidence="4" key="1">
    <citation type="journal article" date="2020" name="Genome Biol.">
        <title>Gamete binning: chromosome-level and haplotype-resolved genome assembly enabled by high-throughput single-cell sequencing of gamete genomes.</title>
        <authorList>
            <person name="Campoy J.A."/>
            <person name="Sun H."/>
            <person name="Goel M."/>
            <person name="Jiao W.-B."/>
            <person name="Folz-Donahue K."/>
            <person name="Wang N."/>
            <person name="Rubio M."/>
            <person name="Liu C."/>
            <person name="Kukat C."/>
            <person name="Ruiz D."/>
            <person name="Huettel B."/>
            <person name="Schneeberger K."/>
        </authorList>
    </citation>
    <scope>NUCLEOTIDE SEQUENCE [LARGE SCALE GENOMIC DNA]</scope>
    <source>
        <strain evidence="4">cv. Rojo Pasion</strain>
    </source>
</reference>
<dbReference type="OrthoDB" id="1915303at2759"/>
<dbReference type="AlphaFoldDB" id="A0A6J5XG38"/>
<evidence type="ECO:0000313" key="2">
    <source>
        <dbReference type="EMBL" id="CAB4310044.1"/>
    </source>
</evidence>
<gene>
    <name evidence="1" type="ORF">CURHAP_LOCUS31939</name>
    <name evidence="2" type="ORF">ORAREDHAP_LOCUS31583</name>
</gene>
<accession>A0A6J5XG38</accession>
<proteinExistence type="predicted"/>
<protein>
    <submittedName>
        <fullName evidence="2">Uncharacterized protein</fullName>
    </submittedName>
</protein>
<dbReference type="EMBL" id="CAEKDK010000005">
    <property type="protein sequence ID" value="CAB4279580.1"/>
    <property type="molecule type" value="Genomic_DNA"/>
</dbReference>
<keyword evidence="4" id="KW-1185">Reference proteome</keyword>
<dbReference type="PANTHER" id="PTHR35307:SF3">
    <property type="entry name" value="DUF4220 DOMAIN-CONTAINING PROTEIN"/>
    <property type="match status" value="1"/>
</dbReference>
<name>A0A6J5XG38_PRUAR</name>
<sequence length="107" mass="12090">MGACITNLQQSMAIRCLNSKIEKREESVRDAVYILGKTEKIFSIVDKGIPSSLDHHQMENIDEWRLLHKPKIPLVACTSFLISESDKASSAGHETRYPFDVICNEVI</sequence>
<dbReference type="PANTHER" id="PTHR35307">
    <property type="entry name" value="PROTEIN, PUTATIVE-RELATED"/>
    <property type="match status" value="1"/>
</dbReference>
<evidence type="ECO:0000313" key="4">
    <source>
        <dbReference type="Proteomes" id="UP000507245"/>
    </source>
</evidence>
<dbReference type="Proteomes" id="UP000507245">
    <property type="component" value="Unassembled WGS sequence"/>
</dbReference>
<dbReference type="EMBL" id="CAEKKB010000005">
    <property type="protein sequence ID" value="CAB4310044.1"/>
    <property type="molecule type" value="Genomic_DNA"/>
</dbReference>
<dbReference type="Proteomes" id="UP000507222">
    <property type="component" value="Unassembled WGS sequence"/>
</dbReference>
<evidence type="ECO:0000313" key="3">
    <source>
        <dbReference type="Proteomes" id="UP000507222"/>
    </source>
</evidence>
<organism evidence="2 4">
    <name type="scientific">Prunus armeniaca</name>
    <name type="common">Apricot</name>
    <name type="synonym">Armeniaca vulgaris</name>
    <dbReference type="NCBI Taxonomy" id="36596"/>
    <lineage>
        <taxon>Eukaryota</taxon>
        <taxon>Viridiplantae</taxon>
        <taxon>Streptophyta</taxon>
        <taxon>Embryophyta</taxon>
        <taxon>Tracheophyta</taxon>
        <taxon>Spermatophyta</taxon>
        <taxon>Magnoliopsida</taxon>
        <taxon>eudicotyledons</taxon>
        <taxon>Gunneridae</taxon>
        <taxon>Pentapetalae</taxon>
        <taxon>rosids</taxon>
        <taxon>fabids</taxon>
        <taxon>Rosales</taxon>
        <taxon>Rosaceae</taxon>
        <taxon>Amygdaloideae</taxon>
        <taxon>Amygdaleae</taxon>
        <taxon>Prunus</taxon>
    </lineage>
</organism>